<gene>
    <name evidence="10" type="ORF">METZ01_LOCUS112905</name>
</gene>
<evidence type="ECO:0000256" key="3">
    <source>
        <dbReference type="ARBA" id="ARBA00001941"/>
    </source>
</evidence>
<dbReference type="EC" id="5.1.3.1" evidence="7"/>
<dbReference type="PROSITE" id="PS01085">
    <property type="entry name" value="RIBUL_P_3_EPIMER_1"/>
    <property type="match status" value="1"/>
</dbReference>
<dbReference type="NCBIfam" id="NF004076">
    <property type="entry name" value="PRK05581.1-4"/>
    <property type="match status" value="1"/>
</dbReference>
<dbReference type="InterPro" id="IPR013785">
    <property type="entry name" value="Aldolase_TIM"/>
</dbReference>
<evidence type="ECO:0000256" key="8">
    <source>
        <dbReference type="ARBA" id="ARBA00022723"/>
    </source>
</evidence>
<evidence type="ECO:0000256" key="2">
    <source>
        <dbReference type="ARBA" id="ARBA00001936"/>
    </source>
</evidence>
<evidence type="ECO:0000256" key="7">
    <source>
        <dbReference type="ARBA" id="ARBA00013188"/>
    </source>
</evidence>
<protein>
    <recommendedName>
        <fullName evidence="7">ribulose-phosphate 3-epimerase</fullName>
        <ecNumber evidence="7">5.1.3.1</ecNumber>
    </recommendedName>
</protein>
<dbReference type="SUPFAM" id="SSF51366">
    <property type="entry name" value="Ribulose-phoshate binding barrel"/>
    <property type="match status" value="1"/>
</dbReference>
<dbReference type="GO" id="GO:0005975">
    <property type="term" value="P:carbohydrate metabolic process"/>
    <property type="evidence" value="ECO:0007669"/>
    <property type="project" value="InterPro"/>
</dbReference>
<dbReference type="FunFam" id="3.20.20.70:FF:000004">
    <property type="entry name" value="Ribulose-phosphate 3-epimerase"/>
    <property type="match status" value="1"/>
</dbReference>
<dbReference type="GO" id="GO:0005737">
    <property type="term" value="C:cytoplasm"/>
    <property type="evidence" value="ECO:0007669"/>
    <property type="project" value="UniProtKB-ARBA"/>
</dbReference>
<dbReference type="Pfam" id="PF00834">
    <property type="entry name" value="Ribul_P_3_epim"/>
    <property type="match status" value="1"/>
</dbReference>
<reference evidence="10" key="1">
    <citation type="submission" date="2018-05" db="EMBL/GenBank/DDBJ databases">
        <authorList>
            <person name="Lanie J.A."/>
            <person name="Ng W.-L."/>
            <person name="Kazmierczak K.M."/>
            <person name="Andrzejewski T.M."/>
            <person name="Davidsen T.M."/>
            <person name="Wayne K.J."/>
            <person name="Tettelin H."/>
            <person name="Glass J.I."/>
            <person name="Rusch D."/>
            <person name="Podicherti R."/>
            <person name="Tsui H.-C.T."/>
            <person name="Winkler M.E."/>
        </authorList>
    </citation>
    <scope>NUCLEOTIDE SEQUENCE</scope>
</reference>
<evidence type="ECO:0000256" key="1">
    <source>
        <dbReference type="ARBA" id="ARBA00001782"/>
    </source>
</evidence>
<evidence type="ECO:0000313" key="10">
    <source>
        <dbReference type="EMBL" id="SVA60051.1"/>
    </source>
</evidence>
<dbReference type="EMBL" id="UINC01014006">
    <property type="protein sequence ID" value="SVA60051.1"/>
    <property type="molecule type" value="Genomic_DNA"/>
</dbReference>
<evidence type="ECO:0000256" key="5">
    <source>
        <dbReference type="ARBA" id="ARBA00001954"/>
    </source>
</evidence>
<dbReference type="Gene3D" id="3.20.20.70">
    <property type="entry name" value="Aldolase class I"/>
    <property type="match status" value="1"/>
</dbReference>
<sequence>MIKIAPSILAANLLKIEQEVLNVVEAGADYLHIDIMDGHYVPNITFGSNFVKSIRPISNITLDVHLMISPVKQYVESFVKAGADIISFHPEADSNPEKIIEKIKSLDCKCGIAVHPKIKTKDIEKYLPLIDLIIVMTVVPGFGGQNFMENQLTKISKLNELRVKEGLEFEIEIDGGINNKTSRLCIDKGADVLVAGSYIY</sequence>
<proteinExistence type="inferred from homology"/>
<comment type="cofactor">
    <cofactor evidence="2">
        <name>Mn(2+)</name>
        <dbReference type="ChEBI" id="CHEBI:29035"/>
    </cofactor>
</comment>
<comment type="catalytic activity">
    <reaction evidence="1">
        <text>D-ribulose 5-phosphate = D-xylulose 5-phosphate</text>
        <dbReference type="Rhea" id="RHEA:13677"/>
        <dbReference type="ChEBI" id="CHEBI:57737"/>
        <dbReference type="ChEBI" id="CHEBI:58121"/>
        <dbReference type="EC" id="5.1.3.1"/>
    </reaction>
</comment>
<evidence type="ECO:0000256" key="9">
    <source>
        <dbReference type="ARBA" id="ARBA00023235"/>
    </source>
</evidence>
<dbReference type="CDD" id="cd00429">
    <property type="entry name" value="RPE"/>
    <property type="match status" value="1"/>
</dbReference>
<evidence type="ECO:0000256" key="4">
    <source>
        <dbReference type="ARBA" id="ARBA00001947"/>
    </source>
</evidence>
<dbReference type="GO" id="GO:0004750">
    <property type="term" value="F:D-ribulose-phosphate 3-epimerase activity"/>
    <property type="evidence" value="ECO:0007669"/>
    <property type="project" value="UniProtKB-EC"/>
</dbReference>
<comment type="cofactor">
    <cofactor evidence="5">
        <name>Fe(2+)</name>
        <dbReference type="ChEBI" id="CHEBI:29033"/>
    </cofactor>
</comment>
<evidence type="ECO:0000256" key="6">
    <source>
        <dbReference type="ARBA" id="ARBA00009541"/>
    </source>
</evidence>
<name>A0A381X6C0_9ZZZZ</name>
<comment type="similarity">
    <text evidence="6">Belongs to the ribulose-phosphate 3-epimerase family.</text>
</comment>
<dbReference type="AlphaFoldDB" id="A0A381X6C0"/>
<comment type="cofactor">
    <cofactor evidence="3">
        <name>Co(2+)</name>
        <dbReference type="ChEBI" id="CHEBI:48828"/>
    </cofactor>
</comment>
<keyword evidence="9" id="KW-0413">Isomerase</keyword>
<comment type="cofactor">
    <cofactor evidence="4">
        <name>Zn(2+)</name>
        <dbReference type="ChEBI" id="CHEBI:29105"/>
    </cofactor>
</comment>
<keyword evidence="8" id="KW-0479">Metal-binding</keyword>
<accession>A0A381X6C0</accession>
<dbReference type="PANTHER" id="PTHR11749">
    <property type="entry name" value="RIBULOSE-5-PHOSPHATE-3-EPIMERASE"/>
    <property type="match status" value="1"/>
</dbReference>
<dbReference type="GO" id="GO:0006098">
    <property type="term" value="P:pentose-phosphate shunt"/>
    <property type="evidence" value="ECO:0007669"/>
    <property type="project" value="InterPro"/>
</dbReference>
<dbReference type="PIRSF" id="PIRSF001461">
    <property type="entry name" value="RPE"/>
    <property type="match status" value="1"/>
</dbReference>
<feature type="non-terminal residue" evidence="10">
    <location>
        <position position="200"/>
    </location>
</feature>
<dbReference type="InterPro" id="IPR011060">
    <property type="entry name" value="RibuloseP-bd_barrel"/>
</dbReference>
<dbReference type="PROSITE" id="PS01086">
    <property type="entry name" value="RIBUL_P_3_EPIMER_2"/>
    <property type="match status" value="1"/>
</dbReference>
<dbReference type="InterPro" id="IPR026019">
    <property type="entry name" value="Ribul_P_3_epim"/>
</dbReference>
<dbReference type="InterPro" id="IPR000056">
    <property type="entry name" value="Ribul_P_3_epim-like"/>
</dbReference>
<dbReference type="NCBIfam" id="TIGR01163">
    <property type="entry name" value="rpe"/>
    <property type="match status" value="1"/>
</dbReference>
<dbReference type="GO" id="GO:0046872">
    <property type="term" value="F:metal ion binding"/>
    <property type="evidence" value="ECO:0007669"/>
    <property type="project" value="UniProtKB-KW"/>
</dbReference>
<organism evidence="10">
    <name type="scientific">marine metagenome</name>
    <dbReference type="NCBI Taxonomy" id="408172"/>
    <lineage>
        <taxon>unclassified sequences</taxon>
        <taxon>metagenomes</taxon>
        <taxon>ecological metagenomes</taxon>
    </lineage>
</organism>